<evidence type="ECO:0000313" key="1">
    <source>
        <dbReference type="EMBL" id="TGY55835.1"/>
    </source>
</evidence>
<dbReference type="Proteomes" id="UP000306855">
    <property type="component" value="Unassembled WGS sequence"/>
</dbReference>
<dbReference type="AlphaFoldDB" id="A0A4S2EJE9"/>
<dbReference type="RefSeq" id="WP_135056862.1">
    <property type="nucleotide sequence ID" value="NZ_JADGLU010000212.1"/>
</dbReference>
<organism evidence="1 2">
    <name type="scientific">Ligilactobacillus murinus</name>
    <dbReference type="NCBI Taxonomy" id="1622"/>
    <lineage>
        <taxon>Bacteria</taxon>
        <taxon>Bacillati</taxon>
        <taxon>Bacillota</taxon>
        <taxon>Bacilli</taxon>
        <taxon>Lactobacillales</taxon>
        <taxon>Lactobacillaceae</taxon>
        <taxon>Ligilactobacillus</taxon>
    </lineage>
</organism>
<proteinExistence type="predicted"/>
<reference evidence="1 2" key="1">
    <citation type="submission" date="2019-04" db="EMBL/GenBank/DDBJ databases">
        <title>Microbes associate with the intestines of laboratory mice.</title>
        <authorList>
            <person name="Navarre W."/>
            <person name="Wong E."/>
            <person name="Huang K."/>
            <person name="Tropini C."/>
            <person name="Ng K."/>
            <person name="Yu B."/>
        </authorList>
    </citation>
    <scope>NUCLEOTIDE SEQUENCE [LARGE SCALE GENOMIC DNA]</scope>
    <source>
        <strain evidence="1 2">NM26_J9</strain>
    </source>
</reference>
<name>A0A4S2EJE9_9LACO</name>
<dbReference type="EMBL" id="SRYK01000016">
    <property type="protein sequence ID" value="TGY55835.1"/>
    <property type="molecule type" value="Genomic_DNA"/>
</dbReference>
<gene>
    <name evidence="1" type="ORF">E5340_04580</name>
</gene>
<protein>
    <submittedName>
        <fullName evidence="1">Uncharacterized protein</fullName>
    </submittedName>
</protein>
<accession>A0A4S2EJE9</accession>
<evidence type="ECO:0000313" key="2">
    <source>
        <dbReference type="Proteomes" id="UP000306855"/>
    </source>
</evidence>
<sequence>MLLLNRMDKLIEGLESGDTKFLESLDAEFYEYAQQQKEKRNKQIKTSILLDTVVSATSNSLKKEKGVQQGIKKYTTIKVDLDNLTYEVDVA</sequence>
<comment type="caution">
    <text evidence="1">The sequence shown here is derived from an EMBL/GenBank/DDBJ whole genome shotgun (WGS) entry which is preliminary data.</text>
</comment>